<organism evidence="3 4">
    <name type="scientific">Arthrobotrys conoides</name>
    <dbReference type="NCBI Taxonomy" id="74498"/>
    <lineage>
        <taxon>Eukaryota</taxon>
        <taxon>Fungi</taxon>
        <taxon>Dikarya</taxon>
        <taxon>Ascomycota</taxon>
        <taxon>Pezizomycotina</taxon>
        <taxon>Orbiliomycetes</taxon>
        <taxon>Orbiliales</taxon>
        <taxon>Orbiliaceae</taxon>
        <taxon>Arthrobotrys</taxon>
    </lineage>
</organism>
<evidence type="ECO:0000313" key="4">
    <source>
        <dbReference type="Proteomes" id="UP001307849"/>
    </source>
</evidence>
<feature type="region of interest" description="Disordered" evidence="1">
    <location>
        <begin position="395"/>
        <end position="417"/>
    </location>
</feature>
<feature type="compositionally biased region" description="Basic and acidic residues" evidence="1">
    <location>
        <begin position="306"/>
        <end position="318"/>
    </location>
</feature>
<feature type="compositionally biased region" description="Polar residues" evidence="1">
    <location>
        <begin position="185"/>
        <end position="194"/>
    </location>
</feature>
<feature type="region of interest" description="Disordered" evidence="1">
    <location>
        <begin position="67"/>
        <end position="95"/>
    </location>
</feature>
<keyword evidence="2" id="KW-0472">Membrane</keyword>
<keyword evidence="2" id="KW-1133">Transmembrane helix</keyword>
<sequence>MAFNEMPVGAKYALIGGIAVMLTLLLILGRFLWARRRKQQMFMSSRDMNKNIEEPVIQEKKLEVSNSLPTLPRGATQLPISGPVRPQDDEDHKEEYSRTAKLMPQAPVAAVKPVTTRPHPSELPLAGARLHPSRERQGSVHSEFSNVPTEFNIAQKSPRLLPPQQARHRNMSAADDFAETYLPVPTSSQQQPRSITPPSPSVYSPGIERQPSRRIHTGITSPIDELTSPNDDPYIRAPRLYQPPSMAYGEAELPYSPPRRNKPHGSYQPGGSLRRKRSVSAQDPSAMHRMNSNASGGSVRRKGSRRGSDNRNSTHSEWVDTLTVIDDVNEGEGSETPKRILSPAQRQLLSPRRTTRGSVRGNRSIRQIPNPIQTSAPASNTSWNNSIIAEQAAAIKYSTKRTRSKSPPKDGRKSLEE</sequence>
<protein>
    <submittedName>
        <fullName evidence="3">Uncharacterized protein</fullName>
    </submittedName>
</protein>
<dbReference type="AlphaFoldDB" id="A0AAN8NIE5"/>
<evidence type="ECO:0000256" key="2">
    <source>
        <dbReference type="SAM" id="Phobius"/>
    </source>
</evidence>
<proteinExistence type="predicted"/>
<evidence type="ECO:0000313" key="3">
    <source>
        <dbReference type="EMBL" id="KAK6504275.1"/>
    </source>
</evidence>
<dbReference type="EMBL" id="JAVHJM010000010">
    <property type="protein sequence ID" value="KAK6504275.1"/>
    <property type="molecule type" value="Genomic_DNA"/>
</dbReference>
<feature type="region of interest" description="Disordered" evidence="1">
    <location>
        <begin position="184"/>
        <end position="383"/>
    </location>
</feature>
<comment type="caution">
    <text evidence="3">The sequence shown here is derived from an EMBL/GenBank/DDBJ whole genome shotgun (WGS) entry which is preliminary data.</text>
</comment>
<gene>
    <name evidence="3" type="ORF">TWF506_002478</name>
</gene>
<feature type="compositionally biased region" description="Polar residues" evidence="1">
    <location>
        <begin position="364"/>
        <end position="383"/>
    </location>
</feature>
<feature type="transmembrane region" description="Helical" evidence="2">
    <location>
        <begin position="12"/>
        <end position="33"/>
    </location>
</feature>
<feature type="compositionally biased region" description="Basic and acidic residues" evidence="1">
    <location>
        <begin position="407"/>
        <end position="417"/>
    </location>
</feature>
<reference evidence="3 4" key="1">
    <citation type="submission" date="2019-10" db="EMBL/GenBank/DDBJ databases">
        <authorList>
            <person name="Palmer J.M."/>
        </authorList>
    </citation>
    <scope>NUCLEOTIDE SEQUENCE [LARGE SCALE GENOMIC DNA]</scope>
    <source>
        <strain evidence="3 4">TWF506</strain>
    </source>
</reference>
<accession>A0AAN8NIE5</accession>
<dbReference type="Proteomes" id="UP001307849">
    <property type="component" value="Unassembled WGS sequence"/>
</dbReference>
<name>A0AAN8NIE5_9PEZI</name>
<keyword evidence="4" id="KW-1185">Reference proteome</keyword>
<evidence type="ECO:0000256" key="1">
    <source>
        <dbReference type="SAM" id="MobiDB-lite"/>
    </source>
</evidence>
<keyword evidence="2" id="KW-0812">Transmembrane</keyword>